<dbReference type="Gene3D" id="1.10.3860.10">
    <property type="entry name" value="Sodium:dicarboxylate symporter"/>
    <property type="match status" value="1"/>
</dbReference>
<feature type="transmembrane region" description="Helical" evidence="6">
    <location>
        <begin position="235"/>
        <end position="261"/>
    </location>
</feature>
<dbReference type="InterPro" id="IPR001991">
    <property type="entry name" value="Na-dicarboxylate_symporter"/>
</dbReference>
<dbReference type="SUPFAM" id="SSF118215">
    <property type="entry name" value="Proton glutamate symport protein"/>
    <property type="match status" value="1"/>
</dbReference>
<keyword evidence="4 6" id="KW-1133">Transmembrane helix</keyword>
<dbReference type="InterPro" id="IPR036458">
    <property type="entry name" value="Na:dicarbo_symporter_sf"/>
</dbReference>
<evidence type="ECO:0008006" key="8">
    <source>
        <dbReference type="Google" id="ProtNLM"/>
    </source>
</evidence>
<evidence type="ECO:0000256" key="1">
    <source>
        <dbReference type="ARBA" id="ARBA00004141"/>
    </source>
</evidence>
<protein>
    <recommendedName>
        <fullName evidence="8">Amino acid transporter</fullName>
    </recommendedName>
</protein>
<dbReference type="InterPro" id="IPR050746">
    <property type="entry name" value="DAACS"/>
</dbReference>
<feature type="non-terminal residue" evidence="7">
    <location>
        <position position="276"/>
    </location>
</feature>
<accession>A0A382WPF5</accession>
<evidence type="ECO:0000256" key="3">
    <source>
        <dbReference type="ARBA" id="ARBA00022692"/>
    </source>
</evidence>
<evidence type="ECO:0000313" key="7">
    <source>
        <dbReference type="EMBL" id="SVD60018.1"/>
    </source>
</evidence>
<keyword evidence="2" id="KW-0813">Transport</keyword>
<feature type="transmembrane region" description="Helical" evidence="6">
    <location>
        <begin position="103"/>
        <end position="126"/>
    </location>
</feature>
<feature type="transmembrane region" description="Helical" evidence="6">
    <location>
        <begin position="65"/>
        <end position="97"/>
    </location>
</feature>
<comment type="subcellular location">
    <subcellularLocation>
        <location evidence="1">Membrane</location>
        <topology evidence="1">Multi-pass membrane protein</topology>
    </subcellularLocation>
</comment>
<dbReference type="Pfam" id="PF00375">
    <property type="entry name" value="SDF"/>
    <property type="match status" value="1"/>
</dbReference>
<dbReference type="PANTHER" id="PTHR11958">
    <property type="entry name" value="SODIUM/DICARBOXYLATE SYMPORTER-RELATED"/>
    <property type="match status" value="1"/>
</dbReference>
<evidence type="ECO:0000256" key="6">
    <source>
        <dbReference type="SAM" id="Phobius"/>
    </source>
</evidence>
<keyword evidence="5 6" id="KW-0472">Membrane</keyword>
<dbReference type="GO" id="GO:0016020">
    <property type="term" value="C:membrane"/>
    <property type="evidence" value="ECO:0007669"/>
    <property type="project" value="UniProtKB-SubCell"/>
</dbReference>
<feature type="transmembrane region" description="Helical" evidence="6">
    <location>
        <begin position="207"/>
        <end position="229"/>
    </location>
</feature>
<feature type="non-terminal residue" evidence="7">
    <location>
        <position position="1"/>
    </location>
</feature>
<feature type="transmembrane region" description="Helical" evidence="6">
    <location>
        <begin position="22"/>
        <end position="44"/>
    </location>
</feature>
<dbReference type="EMBL" id="UINC01161051">
    <property type="protein sequence ID" value="SVD60018.1"/>
    <property type="molecule type" value="Genomic_DNA"/>
</dbReference>
<organism evidence="7">
    <name type="scientific">marine metagenome</name>
    <dbReference type="NCBI Taxonomy" id="408172"/>
    <lineage>
        <taxon>unclassified sequences</taxon>
        <taxon>metagenomes</taxon>
        <taxon>ecological metagenomes</taxon>
    </lineage>
</organism>
<proteinExistence type="predicted"/>
<keyword evidence="3 6" id="KW-0812">Transmembrane</keyword>
<evidence type="ECO:0000256" key="4">
    <source>
        <dbReference type="ARBA" id="ARBA00022989"/>
    </source>
</evidence>
<evidence type="ECO:0000256" key="2">
    <source>
        <dbReference type="ARBA" id="ARBA00022448"/>
    </source>
</evidence>
<reference evidence="7" key="1">
    <citation type="submission" date="2018-05" db="EMBL/GenBank/DDBJ databases">
        <authorList>
            <person name="Lanie J.A."/>
            <person name="Ng W.-L."/>
            <person name="Kazmierczak K.M."/>
            <person name="Andrzejewski T.M."/>
            <person name="Davidsen T.M."/>
            <person name="Wayne K.J."/>
            <person name="Tettelin H."/>
            <person name="Glass J.I."/>
            <person name="Rusch D."/>
            <person name="Podicherti R."/>
            <person name="Tsui H.-C.T."/>
            <person name="Winkler M.E."/>
        </authorList>
    </citation>
    <scope>NUCLEOTIDE SEQUENCE</scope>
</reference>
<dbReference type="GO" id="GO:0015293">
    <property type="term" value="F:symporter activity"/>
    <property type="evidence" value="ECO:0007669"/>
    <property type="project" value="InterPro"/>
</dbReference>
<evidence type="ECO:0000256" key="5">
    <source>
        <dbReference type="ARBA" id="ARBA00023136"/>
    </source>
</evidence>
<dbReference type="AlphaFoldDB" id="A0A382WPF5"/>
<dbReference type="PRINTS" id="PR00173">
    <property type="entry name" value="EDTRNSPORT"/>
</dbReference>
<dbReference type="PANTHER" id="PTHR11958:SF63">
    <property type="entry name" value="AMINO ACID TRANSPORTER"/>
    <property type="match status" value="1"/>
</dbReference>
<gene>
    <name evidence="7" type="ORF">METZ01_LOCUS412872</name>
</gene>
<sequence>LTLQKPGSPTDILIRMIPLNPFYAASSGDMLGIIFFAIFLGVGLTRIDTKHSDLLRNFFTSSFEVMMNITGIIIRFAPLGVLGLITKVVAISGIGVFAAVGKYMLTIAGGLTIHILIVLPLLFYLLTGIHPIKHYRAMRTALATAFATSSSNATLPVTMRCIEENAGVSNKVSSFVLPMGATINMDGTALYECAGVLFISQVLGIDLSIASQFTIVITALLASIGAAGIPSAGLVMIFIVTQAVGFQDADVAIIIGTMLAVDRPLDMMRTMVNIFS</sequence>
<name>A0A382WPF5_9ZZZZ</name>